<evidence type="ECO:0000256" key="5">
    <source>
        <dbReference type="ARBA" id="ARBA00023136"/>
    </source>
</evidence>
<reference evidence="9 10" key="2">
    <citation type="submission" date="2025-04" db="UniProtKB">
        <authorList>
            <consortium name="RefSeq"/>
        </authorList>
    </citation>
    <scope>IDENTIFICATION</scope>
</reference>
<evidence type="ECO:0000256" key="4">
    <source>
        <dbReference type="ARBA" id="ARBA00022989"/>
    </source>
</evidence>
<keyword evidence="5 6" id="KW-0472">Membrane</keyword>
<dbReference type="KEGG" id="soe:110792604"/>
<gene>
    <name evidence="9 10" type="primary">LOC110792604</name>
</gene>
<feature type="compositionally biased region" description="Gly residues" evidence="7">
    <location>
        <begin position="70"/>
        <end position="86"/>
    </location>
</feature>
<keyword evidence="3 6" id="KW-0812">Transmembrane</keyword>
<dbReference type="GO" id="GO:0005737">
    <property type="term" value="C:cytoplasm"/>
    <property type="evidence" value="ECO:0000318"/>
    <property type="project" value="GO_Central"/>
</dbReference>
<dbReference type="InterPro" id="IPR007248">
    <property type="entry name" value="Mpv17_PMP22"/>
</dbReference>
<evidence type="ECO:0000313" key="10">
    <source>
        <dbReference type="RefSeq" id="XP_021853121.1"/>
    </source>
</evidence>
<feature type="region of interest" description="Disordered" evidence="7">
    <location>
        <begin position="70"/>
        <end position="98"/>
    </location>
</feature>
<sequence length="281" mass="30543">MILTATTILRKTPLFLPRSSILSPPRNFTSISPNPLQSFNSIFSNRQLGFPGLTKKQMGQGYSRVSAISGGGSGGSSGGNDGGVFGGSSDDGAGGEGDGGNQSKWGLFAWYMDLLVKSPVLTKSVTSALLNLVGDLICQLAIDKVASPDYKRTFTFTFLGLVLVGPTLHYWYLYLSKLVTVPGASGVFLRLILDQFFFAPIFIGTFLSTLITLEGRPSQVVPKLRQEWFSSVIANWKLWIPFQLLNFGFVPQQFQVLASNFVAVIWNVILSFKAHTAVVTK</sequence>
<dbReference type="RefSeq" id="XP_021853120.1">
    <property type="nucleotide sequence ID" value="XM_021997428.1"/>
</dbReference>
<accession>A0A9R0JZQ8</accession>
<evidence type="ECO:0000313" key="8">
    <source>
        <dbReference type="Proteomes" id="UP000813463"/>
    </source>
</evidence>
<comment type="similarity">
    <text evidence="2 6">Belongs to the peroxisomal membrane protein PXMP2/4 family.</text>
</comment>
<dbReference type="OrthoDB" id="430207at2759"/>
<evidence type="ECO:0000313" key="9">
    <source>
        <dbReference type="RefSeq" id="XP_021853120.1"/>
    </source>
</evidence>
<proteinExistence type="inferred from homology"/>
<name>A0A9R0JZQ8_SPIOL</name>
<evidence type="ECO:0000256" key="6">
    <source>
        <dbReference type="RuleBase" id="RU363053"/>
    </source>
</evidence>
<reference evidence="8" key="1">
    <citation type="journal article" date="2021" name="Nat. Commun.">
        <title>Genomic analyses provide insights into spinach domestication and the genetic basis of agronomic traits.</title>
        <authorList>
            <person name="Cai X."/>
            <person name="Sun X."/>
            <person name="Xu C."/>
            <person name="Sun H."/>
            <person name="Wang X."/>
            <person name="Ge C."/>
            <person name="Zhang Z."/>
            <person name="Wang Q."/>
            <person name="Fei Z."/>
            <person name="Jiao C."/>
            <person name="Wang Q."/>
        </authorList>
    </citation>
    <scope>NUCLEOTIDE SEQUENCE [LARGE SCALE GENOMIC DNA]</scope>
    <source>
        <strain evidence="8">cv. Varoflay</strain>
    </source>
</reference>
<evidence type="ECO:0000256" key="2">
    <source>
        <dbReference type="ARBA" id="ARBA00006824"/>
    </source>
</evidence>
<dbReference type="Proteomes" id="UP000813463">
    <property type="component" value="Chromosome 1"/>
</dbReference>
<evidence type="ECO:0000256" key="1">
    <source>
        <dbReference type="ARBA" id="ARBA00004141"/>
    </source>
</evidence>
<dbReference type="AlphaFoldDB" id="A0A9R0JZQ8"/>
<dbReference type="RefSeq" id="XP_021853121.1">
    <property type="nucleotide sequence ID" value="XM_021997429.1"/>
</dbReference>
<organism evidence="8 10">
    <name type="scientific">Spinacia oleracea</name>
    <name type="common">Spinach</name>
    <dbReference type="NCBI Taxonomy" id="3562"/>
    <lineage>
        <taxon>Eukaryota</taxon>
        <taxon>Viridiplantae</taxon>
        <taxon>Streptophyta</taxon>
        <taxon>Embryophyta</taxon>
        <taxon>Tracheophyta</taxon>
        <taxon>Spermatophyta</taxon>
        <taxon>Magnoliopsida</taxon>
        <taxon>eudicotyledons</taxon>
        <taxon>Gunneridae</taxon>
        <taxon>Pentapetalae</taxon>
        <taxon>Caryophyllales</taxon>
        <taxon>Chenopodiaceae</taxon>
        <taxon>Chenopodioideae</taxon>
        <taxon>Anserineae</taxon>
        <taxon>Spinacia</taxon>
    </lineage>
</organism>
<protein>
    <submittedName>
        <fullName evidence="9 10">Protein sym-1</fullName>
    </submittedName>
</protein>
<dbReference type="Pfam" id="PF04117">
    <property type="entry name" value="Mpv17_PMP22"/>
    <property type="match status" value="1"/>
</dbReference>
<evidence type="ECO:0000256" key="3">
    <source>
        <dbReference type="ARBA" id="ARBA00022692"/>
    </source>
</evidence>
<comment type="subcellular location">
    <subcellularLocation>
        <location evidence="1">Membrane</location>
        <topology evidence="1">Multi-pass membrane protein</topology>
    </subcellularLocation>
</comment>
<keyword evidence="4 6" id="KW-1133">Transmembrane helix</keyword>
<dbReference type="GeneID" id="110792604"/>
<dbReference type="GO" id="GO:0016020">
    <property type="term" value="C:membrane"/>
    <property type="evidence" value="ECO:0007669"/>
    <property type="project" value="UniProtKB-SubCell"/>
</dbReference>
<dbReference type="PANTHER" id="PTHR11266">
    <property type="entry name" value="PEROXISOMAL MEMBRANE PROTEIN 2, PXMP2 MPV17"/>
    <property type="match status" value="1"/>
</dbReference>
<evidence type="ECO:0000256" key="7">
    <source>
        <dbReference type="SAM" id="MobiDB-lite"/>
    </source>
</evidence>
<keyword evidence="8" id="KW-1185">Reference proteome</keyword>
<dbReference type="PANTHER" id="PTHR11266:SF80">
    <property type="entry name" value="PEROXISOMAL MEMBRANE PROTEIN 2"/>
    <property type="match status" value="1"/>
</dbReference>
<feature type="transmembrane region" description="Helical" evidence="6">
    <location>
        <begin position="154"/>
        <end position="172"/>
    </location>
</feature>
<feature type="transmembrane region" description="Helical" evidence="6">
    <location>
        <begin position="192"/>
        <end position="213"/>
    </location>
</feature>